<dbReference type="Proteomes" id="UP000008370">
    <property type="component" value="Unassembled WGS sequence"/>
</dbReference>
<dbReference type="InParanoid" id="K5W5A2"/>
<dbReference type="InterPro" id="IPR016024">
    <property type="entry name" value="ARM-type_fold"/>
</dbReference>
<dbReference type="AlphaFoldDB" id="K5W5A2"/>
<keyword evidence="2" id="KW-1185">Reference proteome</keyword>
<dbReference type="Gene3D" id="1.25.40.180">
    <property type="match status" value="1"/>
</dbReference>
<protein>
    <recommendedName>
        <fullName evidence="3">VHS domain-containing protein</fullName>
    </recommendedName>
</protein>
<organism evidence="1 2">
    <name type="scientific">Phanerochaete carnosa (strain HHB-10118-sp)</name>
    <name type="common">White-rot fungus</name>
    <name type="synonym">Peniophora carnosa</name>
    <dbReference type="NCBI Taxonomy" id="650164"/>
    <lineage>
        <taxon>Eukaryota</taxon>
        <taxon>Fungi</taxon>
        <taxon>Dikarya</taxon>
        <taxon>Basidiomycota</taxon>
        <taxon>Agaricomycotina</taxon>
        <taxon>Agaricomycetes</taxon>
        <taxon>Polyporales</taxon>
        <taxon>Phanerochaetaceae</taxon>
        <taxon>Phanerochaete</taxon>
    </lineage>
</organism>
<evidence type="ECO:0008006" key="3">
    <source>
        <dbReference type="Google" id="ProtNLM"/>
    </source>
</evidence>
<dbReference type="GeneID" id="18914629"/>
<dbReference type="HOGENOM" id="CLU_2203298_0_0_1"/>
<accession>K5W5A2</accession>
<sequence length="108" mass="12117">MTPDNIDPIAREIAQWIDLTARGNDCVTLQQIIDLVYDKATGDRESARVCSLLCRQLTGKILAKFQHPADRDYEGGARFRDCLLRKCLREAESTRLKMGSATQGSEES</sequence>
<proteinExistence type="predicted"/>
<dbReference type="RefSeq" id="XP_007391666.1">
    <property type="nucleotide sequence ID" value="XM_007391604.1"/>
</dbReference>
<name>K5W5A2_PHACS</name>
<evidence type="ECO:0000313" key="1">
    <source>
        <dbReference type="EMBL" id="EKM59093.1"/>
    </source>
</evidence>
<dbReference type="KEGG" id="pco:PHACADRAFT_249290"/>
<gene>
    <name evidence="1" type="ORF">PHACADRAFT_249290</name>
</gene>
<feature type="non-terminal residue" evidence="1">
    <location>
        <position position="108"/>
    </location>
</feature>
<dbReference type="SUPFAM" id="SSF48371">
    <property type="entry name" value="ARM repeat"/>
    <property type="match status" value="1"/>
</dbReference>
<evidence type="ECO:0000313" key="2">
    <source>
        <dbReference type="Proteomes" id="UP000008370"/>
    </source>
</evidence>
<dbReference type="EMBL" id="JH930469">
    <property type="protein sequence ID" value="EKM59093.1"/>
    <property type="molecule type" value="Genomic_DNA"/>
</dbReference>
<reference evidence="1 2" key="1">
    <citation type="journal article" date="2012" name="BMC Genomics">
        <title>Comparative genomics of the white-rot fungi, Phanerochaete carnosa and P. chrysosporium, to elucidate the genetic basis of the distinct wood types they colonize.</title>
        <authorList>
            <person name="Suzuki H."/>
            <person name="MacDonald J."/>
            <person name="Syed K."/>
            <person name="Salamov A."/>
            <person name="Hori C."/>
            <person name="Aerts A."/>
            <person name="Henrissat B."/>
            <person name="Wiebenga A."/>
            <person name="vanKuyk P.A."/>
            <person name="Barry K."/>
            <person name="Lindquist E."/>
            <person name="LaButti K."/>
            <person name="Lapidus A."/>
            <person name="Lucas S."/>
            <person name="Coutinho P."/>
            <person name="Gong Y."/>
            <person name="Samejima M."/>
            <person name="Mahadevan R."/>
            <person name="Abou-Zaid M."/>
            <person name="de Vries R.P."/>
            <person name="Igarashi K."/>
            <person name="Yadav J.S."/>
            <person name="Grigoriev I.V."/>
            <person name="Master E.R."/>
        </authorList>
    </citation>
    <scope>NUCLEOTIDE SEQUENCE [LARGE SCALE GENOMIC DNA]</scope>
    <source>
        <strain evidence="1 2">HHB-10118-sp</strain>
    </source>
</reference>